<dbReference type="PANTHER" id="PTHR12428:SF65">
    <property type="entry name" value="CYTOCHROME C OXIDASE ASSEMBLY PROTEIN COX18, MITOCHONDRIAL"/>
    <property type="match status" value="1"/>
</dbReference>
<dbReference type="PANTHER" id="PTHR12428">
    <property type="entry name" value="OXA1"/>
    <property type="match status" value="1"/>
</dbReference>
<dbReference type="Proteomes" id="UP000178254">
    <property type="component" value="Unassembled WGS sequence"/>
</dbReference>
<dbReference type="GO" id="GO:0005886">
    <property type="term" value="C:plasma membrane"/>
    <property type="evidence" value="ECO:0007669"/>
    <property type="project" value="TreeGrafter"/>
</dbReference>
<organism evidence="8 9">
    <name type="scientific">Candidatus Magasanikbacteria bacterium RIFOXYD2_FULL_41_14</name>
    <dbReference type="NCBI Taxonomy" id="1798709"/>
    <lineage>
        <taxon>Bacteria</taxon>
        <taxon>Candidatus Magasanikiibacteriota</taxon>
    </lineage>
</organism>
<reference evidence="8 9" key="1">
    <citation type="journal article" date="2016" name="Nat. Commun.">
        <title>Thousands of microbial genomes shed light on interconnected biogeochemical processes in an aquifer system.</title>
        <authorList>
            <person name="Anantharaman K."/>
            <person name="Brown C.T."/>
            <person name="Hug L.A."/>
            <person name="Sharon I."/>
            <person name="Castelle C.J."/>
            <person name="Probst A.J."/>
            <person name="Thomas B.C."/>
            <person name="Singh A."/>
            <person name="Wilkins M.J."/>
            <person name="Karaoz U."/>
            <person name="Brodie E.L."/>
            <person name="Williams K.H."/>
            <person name="Hubbard S.S."/>
            <person name="Banfield J.F."/>
        </authorList>
    </citation>
    <scope>NUCLEOTIDE SEQUENCE [LARGE SCALE GENOMIC DNA]</scope>
</reference>
<dbReference type="EMBL" id="MFRE01000015">
    <property type="protein sequence ID" value="OGH93930.1"/>
    <property type="molecule type" value="Genomic_DNA"/>
</dbReference>
<feature type="transmembrane region" description="Helical" evidence="6">
    <location>
        <begin position="29"/>
        <end position="51"/>
    </location>
</feature>
<evidence type="ECO:0000256" key="3">
    <source>
        <dbReference type="ARBA" id="ARBA00022989"/>
    </source>
</evidence>
<dbReference type="STRING" id="1798709.A2538_03635"/>
<keyword evidence="4 6" id="KW-0472">Membrane</keyword>
<dbReference type="Pfam" id="PF02096">
    <property type="entry name" value="60KD_IMP"/>
    <property type="match status" value="1"/>
</dbReference>
<evidence type="ECO:0000256" key="1">
    <source>
        <dbReference type="ARBA" id="ARBA00004141"/>
    </source>
</evidence>
<comment type="similarity">
    <text evidence="5">Belongs to the OXA1/ALB3/YidC family.</text>
</comment>
<feature type="transmembrane region" description="Helical" evidence="6">
    <location>
        <begin position="5"/>
        <end position="23"/>
    </location>
</feature>
<accession>A0A1F6PCZ6</accession>
<dbReference type="GO" id="GO:0032977">
    <property type="term" value="F:membrane insertase activity"/>
    <property type="evidence" value="ECO:0007669"/>
    <property type="project" value="InterPro"/>
</dbReference>
<dbReference type="AlphaFoldDB" id="A0A1F6PCZ6"/>
<protein>
    <recommendedName>
        <fullName evidence="7">Membrane insertase YidC/Oxa/ALB C-terminal domain-containing protein</fullName>
    </recommendedName>
</protein>
<feature type="transmembrane region" description="Helical" evidence="6">
    <location>
        <begin position="95"/>
        <end position="116"/>
    </location>
</feature>
<comment type="caution">
    <text evidence="8">The sequence shown here is derived from an EMBL/GenBank/DDBJ whole genome shotgun (WGS) entry which is preliminary data.</text>
</comment>
<keyword evidence="3 6" id="KW-1133">Transmembrane helix</keyword>
<proteinExistence type="inferred from homology"/>
<dbReference type="InterPro" id="IPR028055">
    <property type="entry name" value="YidC/Oxa/ALB_C"/>
</dbReference>
<sequence length="236" mass="27374">MLANFWYFGLYQPLFNVLIWLYAHVANGNLGWAVIWLTVFLRIVLLPLTIISERNAWREEKAEEEAIGKASAFRHDRVLFKSEVRAIMKRHKISPWAKVAALGIQLLVLVLLYQVFVRGITGERMSHILYSFVDLPGKINIIFYGFNIGARHDVFWAGICALYLFGTIVWENRGHKWTTGQAFFLFAFPAFTYLALWILPMVKSLFILTSMLFSTIIEGAMRTVFLKKKKQEKSHH</sequence>
<feature type="domain" description="Membrane insertase YidC/Oxa/ALB C-terminal" evidence="7">
    <location>
        <begin position="31"/>
        <end position="218"/>
    </location>
</feature>
<keyword evidence="2 5" id="KW-0812">Transmembrane</keyword>
<evidence type="ECO:0000313" key="9">
    <source>
        <dbReference type="Proteomes" id="UP000178254"/>
    </source>
</evidence>
<comment type="subcellular location">
    <subcellularLocation>
        <location evidence="1 5">Membrane</location>
        <topology evidence="1 5">Multi-pass membrane protein</topology>
    </subcellularLocation>
</comment>
<evidence type="ECO:0000256" key="4">
    <source>
        <dbReference type="ARBA" id="ARBA00023136"/>
    </source>
</evidence>
<dbReference type="GO" id="GO:0051205">
    <property type="term" value="P:protein insertion into membrane"/>
    <property type="evidence" value="ECO:0007669"/>
    <property type="project" value="TreeGrafter"/>
</dbReference>
<name>A0A1F6PCZ6_9BACT</name>
<evidence type="ECO:0000256" key="5">
    <source>
        <dbReference type="RuleBase" id="RU003945"/>
    </source>
</evidence>
<evidence type="ECO:0000259" key="7">
    <source>
        <dbReference type="Pfam" id="PF02096"/>
    </source>
</evidence>
<feature type="transmembrane region" description="Helical" evidence="6">
    <location>
        <begin position="182"/>
        <end position="199"/>
    </location>
</feature>
<feature type="transmembrane region" description="Helical" evidence="6">
    <location>
        <begin position="154"/>
        <end position="170"/>
    </location>
</feature>
<evidence type="ECO:0000256" key="2">
    <source>
        <dbReference type="ARBA" id="ARBA00022692"/>
    </source>
</evidence>
<feature type="transmembrane region" description="Helical" evidence="6">
    <location>
        <begin position="205"/>
        <end position="225"/>
    </location>
</feature>
<dbReference type="InterPro" id="IPR001708">
    <property type="entry name" value="YidC/ALB3/OXA1/COX18"/>
</dbReference>
<evidence type="ECO:0000256" key="6">
    <source>
        <dbReference type="SAM" id="Phobius"/>
    </source>
</evidence>
<gene>
    <name evidence="8" type="ORF">A2538_03635</name>
</gene>
<evidence type="ECO:0000313" key="8">
    <source>
        <dbReference type="EMBL" id="OGH93930.1"/>
    </source>
</evidence>